<dbReference type="OrthoDB" id="5959102at2759"/>
<protein>
    <submittedName>
        <fullName evidence="1">Uncharacterized protein</fullName>
    </submittedName>
</protein>
<gene>
    <name evidence="1" type="ORF">HPBE_LOCUS3586</name>
</gene>
<reference evidence="1" key="1">
    <citation type="submission" date="2018-11" db="EMBL/GenBank/DDBJ databases">
        <authorList>
            <consortium name="Pathogen Informatics"/>
        </authorList>
    </citation>
    <scope>NUCLEOTIDE SEQUENCE [LARGE SCALE GENOMIC DNA]</scope>
</reference>
<dbReference type="EMBL" id="UZAH01010801">
    <property type="protein sequence ID" value="VDO37566.1"/>
    <property type="molecule type" value="Genomic_DNA"/>
</dbReference>
<accession>A0A3P7URL4</accession>
<organism evidence="1">
    <name type="scientific">Heligmosomoides polygyrus</name>
    <name type="common">Parasitic roundworm</name>
    <dbReference type="NCBI Taxonomy" id="6339"/>
    <lineage>
        <taxon>Eukaryota</taxon>
        <taxon>Metazoa</taxon>
        <taxon>Ecdysozoa</taxon>
        <taxon>Nematoda</taxon>
        <taxon>Chromadorea</taxon>
        <taxon>Rhabditida</taxon>
        <taxon>Rhabditina</taxon>
        <taxon>Rhabditomorpha</taxon>
        <taxon>Strongyloidea</taxon>
        <taxon>Heligmosomidae</taxon>
        <taxon>Heligmosomoides</taxon>
    </lineage>
</organism>
<evidence type="ECO:0000313" key="1">
    <source>
        <dbReference type="EMBL" id="VDO37566.1"/>
    </source>
</evidence>
<name>A0A3P7URL4_HELPZ</name>
<proteinExistence type="predicted"/>
<sequence length="51" mass="5954">MCFLFYSVPYLFPLLMNYSARACDKLINGHSYLVFSGEFQNSKRTSIKRVP</sequence>
<dbReference type="AlphaFoldDB" id="A0A3P7URL4"/>